<evidence type="ECO:0000256" key="1">
    <source>
        <dbReference type="SAM" id="MobiDB-lite"/>
    </source>
</evidence>
<evidence type="ECO:0000313" key="2">
    <source>
        <dbReference type="EMBL" id="VEL22759.1"/>
    </source>
</evidence>
<gene>
    <name evidence="2" type="ORF">PXEA_LOCUS16199</name>
</gene>
<dbReference type="AlphaFoldDB" id="A0A3S5AQS8"/>
<reference evidence="2" key="1">
    <citation type="submission" date="2018-11" db="EMBL/GenBank/DDBJ databases">
        <authorList>
            <consortium name="Pathogen Informatics"/>
        </authorList>
    </citation>
    <scope>NUCLEOTIDE SEQUENCE</scope>
</reference>
<evidence type="ECO:0000313" key="3">
    <source>
        <dbReference type="Proteomes" id="UP000784294"/>
    </source>
</evidence>
<name>A0A3S5AQS8_9PLAT</name>
<feature type="region of interest" description="Disordered" evidence="1">
    <location>
        <begin position="1"/>
        <end position="86"/>
    </location>
</feature>
<dbReference type="Proteomes" id="UP000784294">
    <property type="component" value="Unassembled WGS sequence"/>
</dbReference>
<protein>
    <submittedName>
        <fullName evidence="2">Uncharacterized protein</fullName>
    </submittedName>
</protein>
<accession>A0A3S5AQS8</accession>
<sequence length="145" mass="16058">MDNQTDYRHQNWHRQSDQETGCAHNQTDGRPHQQEDKAAEQTAETIGPKAMKLTSQDEFANQPAGRRSSIETSSSPSAVPPKPHQLAVHDDCNMADEISARIHQARETVAMGLLAKQRNETLELSLISNGHITPQPFGSHPPGYL</sequence>
<proteinExistence type="predicted"/>
<keyword evidence="3" id="KW-1185">Reference proteome</keyword>
<comment type="caution">
    <text evidence="2">The sequence shown here is derived from an EMBL/GenBank/DDBJ whole genome shotgun (WGS) entry which is preliminary data.</text>
</comment>
<dbReference type="EMBL" id="CAAALY010058242">
    <property type="protein sequence ID" value="VEL22759.1"/>
    <property type="molecule type" value="Genomic_DNA"/>
</dbReference>
<feature type="compositionally biased region" description="Basic and acidic residues" evidence="1">
    <location>
        <begin position="1"/>
        <end position="17"/>
    </location>
</feature>
<organism evidence="2 3">
    <name type="scientific">Protopolystoma xenopodis</name>
    <dbReference type="NCBI Taxonomy" id="117903"/>
    <lineage>
        <taxon>Eukaryota</taxon>
        <taxon>Metazoa</taxon>
        <taxon>Spiralia</taxon>
        <taxon>Lophotrochozoa</taxon>
        <taxon>Platyhelminthes</taxon>
        <taxon>Monogenea</taxon>
        <taxon>Polyopisthocotylea</taxon>
        <taxon>Polystomatidea</taxon>
        <taxon>Polystomatidae</taxon>
        <taxon>Protopolystoma</taxon>
    </lineage>
</organism>
<feature type="compositionally biased region" description="Basic and acidic residues" evidence="1">
    <location>
        <begin position="27"/>
        <end position="39"/>
    </location>
</feature>